<dbReference type="PANTHER" id="PTHR30029">
    <property type="entry name" value="STAGE V SPORULATION PROTEIN R"/>
    <property type="match status" value="1"/>
</dbReference>
<feature type="region of interest" description="Disordered" evidence="1">
    <location>
        <begin position="173"/>
        <end position="207"/>
    </location>
</feature>
<organism evidence="4 5">
    <name type="scientific">Pyrinomonas methylaliphatogenes</name>
    <dbReference type="NCBI Taxonomy" id="454194"/>
    <lineage>
        <taxon>Bacteria</taxon>
        <taxon>Pseudomonadati</taxon>
        <taxon>Acidobacteriota</taxon>
        <taxon>Blastocatellia</taxon>
        <taxon>Blastocatellales</taxon>
        <taxon>Pyrinomonadaceae</taxon>
        <taxon>Pyrinomonas</taxon>
    </lineage>
</organism>
<dbReference type="OrthoDB" id="9784270at2"/>
<evidence type="ECO:0000259" key="3">
    <source>
        <dbReference type="Pfam" id="PF24755"/>
    </source>
</evidence>
<protein>
    <recommendedName>
        <fullName evidence="6">Stage V sporulation protein R</fullName>
    </recommendedName>
</protein>
<dbReference type="STRING" id="454194.PYK22_03092"/>
<name>A0A0B6X0J2_9BACT</name>
<dbReference type="Pfam" id="PF24755">
    <property type="entry name" value="SpoVR_C"/>
    <property type="match status" value="1"/>
</dbReference>
<gene>
    <name evidence="4" type="ORF">PYK22_03092</name>
</gene>
<dbReference type="Proteomes" id="UP000031518">
    <property type="component" value="Unassembled WGS sequence"/>
</dbReference>
<sequence length="464" mass="55262">MSDREIKELEKALEQIWDVALRFGLDPFPTHFEIVPATVMYEIGSYALPGRYSHWTFGKAYQRMKTMYDFGLSKIYEVVINTNPAYGFLLETNSLIQNKLVMAHVLGHTDFFKNNVYFSKTNRRMIETASTHAARMAEYEFKYGRKTVEKFLDAVLSIEEHIDPDFFIRRDGEEKRAQASPKKVEGRYDDLLGPREVKPAEEEKPRGERLPEKDIVYYIMKNSPVLEDWQRDIMAMIHEEMEYFIPQMQTKVMNEGWASFWHARIMRELDLTDEELIEFAELHASVVSPHKGQLNPYYLGYKIFEDIERRWDNPTKEEQELFGRRPGQGREKIFEVRELENDVSFLRNYLTEELCEELDLFVYELVDDEEWRVTEKNWERVRDQLVANMTNFGFPYIVVADGDYNRNRELYLQHRYEGAELDQKYARKVLEYIYTLWGRPVHLETVVDGETIVMHYDGQEHDED</sequence>
<dbReference type="InterPro" id="IPR056174">
    <property type="entry name" value="SpoVR_N"/>
</dbReference>
<evidence type="ECO:0008006" key="6">
    <source>
        <dbReference type="Google" id="ProtNLM"/>
    </source>
</evidence>
<feature type="domain" description="SpoVR protein-like N-terminal" evidence="2">
    <location>
        <begin position="4"/>
        <end position="393"/>
    </location>
</feature>
<dbReference type="AlphaFoldDB" id="A0A0B6X0J2"/>
<evidence type="ECO:0000256" key="1">
    <source>
        <dbReference type="SAM" id="MobiDB-lite"/>
    </source>
</evidence>
<dbReference type="RefSeq" id="WP_041978612.1">
    <property type="nucleotide sequence ID" value="NZ_CBXV010000008.1"/>
</dbReference>
<accession>A0A0B6X0J2</accession>
<dbReference type="InterPro" id="IPR057008">
    <property type="entry name" value="SpoVR-like_C"/>
</dbReference>
<dbReference type="Pfam" id="PF04293">
    <property type="entry name" value="SpoVR"/>
    <property type="match status" value="1"/>
</dbReference>
<feature type="domain" description="SpoVR-like C-terminal" evidence="3">
    <location>
        <begin position="395"/>
        <end position="446"/>
    </location>
</feature>
<dbReference type="InterPro" id="IPR007390">
    <property type="entry name" value="Spore_V_R"/>
</dbReference>
<evidence type="ECO:0000313" key="5">
    <source>
        <dbReference type="Proteomes" id="UP000031518"/>
    </source>
</evidence>
<dbReference type="PANTHER" id="PTHR30029:SF2">
    <property type="entry name" value="STAGE V SPORULATION PROTEIN R"/>
    <property type="match status" value="1"/>
</dbReference>
<evidence type="ECO:0000259" key="2">
    <source>
        <dbReference type="Pfam" id="PF04293"/>
    </source>
</evidence>
<reference evidence="4 5" key="1">
    <citation type="submission" date="2013-12" db="EMBL/GenBank/DDBJ databases">
        <authorList>
            <person name="Stott M."/>
        </authorList>
    </citation>
    <scope>NUCLEOTIDE SEQUENCE [LARGE SCALE GENOMIC DNA]</scope>
    <source>
        <strain evidence="4 5">K22</strain>
    </source>
</reference>
<evidence type="ECO:0000313" key="4">
    <source>
        <dbReference type="EMBL" id="CDM67043.1"/>
    </source>
</evidence>
<dbReference type="EMBL" id="CBXV010000008">
    <property type="protein sequence ID" value="CDM67043.1"/>
    <property type="molecule type" value="Genomic_DNA"/>
</dbReference>
<reference evidence="4 5" key="2">
    <citation type="submission" date="2015-01" db="EMBL/GenBank/DDBJ databases">
        <title>Complete genome sequence of Pyrinomonas methylaliphatogenes type strain K22T.</title>
        <authorList>
            <person name="Lee K.C.Y."/>
            <person name="Power J.F."/>
            <person name="Dunfield P.F."/>
            <person name="Morgan X.C."/>
            <person name="Huttenhower C."/>
            <person name="Stott M.B."/>
        </authorList>
    </citation>
    <scope>NUCLEOTIDE SEQUENCE [LARGE SCALE GENOMIC DNA]</scope>
    <source>
        <strain evidence="4 5">K22</strain>
    </source>
</reference>
<proteinExistence type="predicted"/>
<keyword evidence="5" id="KW-1185">Reference proteome</keyword>